<organism evidence="5 6">
    <name type="scientific">Endocarpon pusillum</name>
    <dbReference type="NCBI Taxonomy" id="364733"/>
    <lineage>
        <taxon>Eukaryota</taxon>
        <taxon>Fungi</taxon>
        <taxon>Dikarya</taxon>
        <taxon>Ascomycota</taxon>
        <taxon>Pezizomycotina</taxon>
        <taxon>Eurotiomycetes</taxon>
        <taxon>Chaetothyriomycetidae</taxon>
        <taxon>Verrucariales</taxon>
        <taxon>Verrucariaceae</taxon>
        <taxon>Endocarpon</taxon>
    </lineage>
</organism>
<dbReference type="SUPFAM" id="SSF56801">
    <property type="entry name" value="Acetyl-CoA synthetase-like"/>
    <property type="match status" value="1"/>
</dbReference>
<dbReference type="SUPFAM" id="SSF52777">
    <property type="entry name" value="CoA-dependent acyltransferases"/>
    <property type="match status" value="1"/>
</dbReference>
<dbReference type="GO" id="GO:0016874">
    <property type="term" value="F:ligase activity"/>
    <property type="evidence" value="ECO:0007669"/>
    <property type="project" value="UniProtKB-KW"/>
</dbReference>
<evidence type="ECO:0000256" key="3">
    <source>
        <dbReference type="ARBA" id="ARBA00022598"/>
    </source>
</evidence>
<evidence type="ECO:0000256" key="1">
    <source>
        <dbReference type="ARBA" id="ARBA00022450"/>
    </source>
</evidence>
<dbReference type="FunFam" id="3.30.300.30:FF:000015">
    <property type="entry name" value="Nonribosomal peptide synthase SidD"/>
    <property type="match status" value="1"/>
</dbReference>
<keyword evidence="1" id="KW-0596">Phosphopantetheine</keyword>
<evidence type="ECO:0000313" key="5">
    <source>
        <dbReference type="EMBL" id="KAF7503730.1"/>
    </source>
</evidence>
<evidence type="ECO:0000313" key="6">
    <source>
        <dbReference type="Proteomes" id="UP000606974"/>
    </source>
</evidence>
<dbReference type="CDD" id="cd05918">
    <property type="entry name" value="A_NRPS_SidN3_like"/>
    <property type="match status" value="1"/>
</dbReference>
<dbReference type="Gene3D" id="3.30.300.30">
    <property type="match status" value="1"/>
</dbReference>
<evidence type="ECO:0000256" key="2">
    <source>
        <dbReference type="ARBA" id="ARBA00022553"/>
    </source>
</evidence>
<dbReference type="FunFam" id="3.40.50.12780:FF:000014">
    <property type="entry name" value="Nonribosomal peptide synthetase 1"/>
    <property type="match status" value="1"/>
</dbReference>
<name>A0A8H7A6W0_9EURO</name>
<dbReference type="PROSITE" id="PS00455">
    <property type="entry name" value="AMP_BINDING"/>
    <property type="match status" value="1"/>
</dbReference>
<dbReference type="InterPro" id="IPR042099">
    <property type="entry name" value="ANL_N_sf"/>
</dbReference>
<comment type="caution">
    <text evidence="5">The sequence shown here is derived from an EMBL/GenBank/DDBJ whole genome shotgun (WGS) entry which is preliminary data.</text>
</comment>
<keyword evidence="3" id="KW-0436">Ligase</keyword>
<dbReference type="PANTHER" id="PTHR45527">
    <property type="entry name" value="NONRIBOSOMAL PEPTIDE SYNTHETASE"/>
    <property type="match status" value="1"/>
</dbReference>
<accession>A0A8H7A6W0</accession>
<keyword evidence="6" id="KW-1185">Reference proteome</keyword>
<protein>
    <recommendedName>
        <fullName evidence="4">AMP-dependent synthetase/ligase domain-containing protein</fullName>
    </recommendedName>
</protein>
<dbReference type="NCBIfam" id="TIGR01733">
    <property type="entry name" value="AA-adenyl-dom"/>
    <property type="match status" value="1"/>
</dbReference>
<feature type="domain" description="AMP-dependent synthetase/ligase" evidence="4">
    <location>
        <begin position="263"/>
        <end position="602"/>
    </location>
</feature>
<dbReference type="Gene3D" id="3.40.50.12780">
    <property type="entry name" value="N-terminal domain of ligase-like"/>
    <property type="match status" value="1"/>
</dbReference>
<dbReference type="GO" id="GO:0005737">
    <property type="term" value="C:cytoplasm"/>
    <property type="evidence" value="ECO:0007669"/>
    <property type="project" value="TreeGrafter"/>
</dbReference>
<dbReference type="InterPro" id="IPR010071">
    <property type="entry name" value="AA_adenyl_dom"/>
</dbReference>
<dbReference type="OrthoDB" id="416786at2759"/>
<dbReference type="FunFam" id="3.40.50.980:FF:000001">
    <property type="entry name" value="Non-ribosomal peptide synthetase"/>
    <property type="match status" value="1"/>
</dbReference>
<dbReference type="AlphaFoldDB" id="A0A8H7A6W0"/>
<dbReference type="Proteomes" id="UP000606974">
    <property type="component" value="Unassembled WGS sequence"/>
</dbReference>
<dbReference type="Gene3D" id="3.30.559.30">
    <property type="entry name" value="Nonribosomal peptide synthetase, condensation domain"/>
    <property type="match status" value="1"/>
</dbReference>
<keyword evidence="2" id="KW-0597">Phosphoprotein</keyword>
<dbReference type="GO" id="GO:0044550">
    <property type="term" value="P:secondary metabolite biosynthetic process"/>
    <property type="evidence" value="ECO:0007669"/>
    <property type="project" value="TreeGrafter"/>
</dbReference>
<dbReference type="InterPro" id="IPR020845">
    <property type="entry name" value="AMP-binding_CS"/>
</dbReference>
<gene>
    <name evidence="5" type="ORF">GJ744_003313</name>
</gene>
<dbReference type="Pfam" id="PF00501">
    <property type="entry name" value="AMP-binding"/>
    <property type="match status" value="1"/>
</dbReference>
<dbReference type="GO" id="GO:0031177">
    <property type="term" value="F:phosphopantetheine binding"/>
    <property type="evidence" value="ECO:0007669"/>
    <property type="project" value="TreeGrafter"/>
</dbReference>
<dbReference type="GO" id="GO:0043041">
    <property type="term" value="P:amino acid activation for nonribosomal peptide biosynthetic process"/>
    <property type="evidence" value="ECO:0007669"/>
    <property type="project" value="TreeGrafter"/>
</dbReference>
<dbReference type="InterPro" id="IPR045851">
    <property type="entry name" value="AMP-bd_C_sf"/>
</dbReference>
<evidence type="ECO:0000259" key="4">
    <source>
        <dbReference type="Pfam" id="PF00501"/>
    </source>
</evidence>
<dbReference type="EMBL" id="JAACFV010000164">
    <property type="protein sequence ID" value="KAF7503730.1"/>
    <property type="molecule type" value="Genomic_DNA"/>
</dbReference>
<dbReference type="InterPro" id="IPR000873">
    <property type="entry name" value="AMP-dep_synth/lig_dom"/>
</dbReference>
<reference evidence="5" key="1">
    <citation type="submission" date="2020-02" db="EMBL/GenBank/DDBJ databases">
        <authorList>
            <person name="Palmer J.M."/>
        </authorList>
    </citation>
    <scope>NUCLEOTIDE SEQUENCE</scope>
    <source>
        <strain evidence="5">EPUS1.4</strain>
        <tissue evidence="5">Thallus</tissue>
    </source>
</reference>
<sequence length="844" mass="92591">MGSNSKAPHTNDSNWTSYLAESEPCQFPRLGTAMDGPKRPMSFRVDVDNVQLLQLLSLSDEAALPSLLHVAWGLLLRCYTGLDDVCFGYQEAGLGPAGDRFTVNDLVSVADALEKARGEYISGLHYQDSLPGTKEDSGSSRRQLFDTAVVIHRPSNTAASTNTIIPSQLLNVALPKEYNIRLLIKRFNGNPTIFFEWWSSFMSMEHAKNVVSTFNKILSIILVRPDTPIQELDLFSERNKQQVWAWNSTSLDRDERCIYEVIQDQVLKRSDSQAVCSWDGNFTYKELDDISSRFAGRLVELGVGPEVRVPLCFEKSKWTVVAMLSVMKAGGAFVPLDLSSPVSRLQALARSVDARLLICSRGQAGLLATVSDVVVPVDDELFNELSLSQSTHITSQAKSNNAAYLIFTSGSTGEPKGTVVEHVAYCSGAKAHAPALGIDENCRTLQFAAHTFDASLVEILTSLMQGACVCIPSEDARLNNIVGAINEMQVNYAVLTPSFIGFVEPAAVPTLQTLVLAGEAMSQAHVNIWSKINLVNGYGPTEASVSAVTNSHVTPETDCKDMGFPTGVHCWVVDPLDHNRLVPVGCIGELLLEGPTLARCYLNNPEKTSDSFIFDPTWSQDAAGATSGRRFYKTGDLVRYTSEQGSLSYVGRKDTQVKFHGQRIELGEIEHHLTSDPQTKHGMVLLPKTGHYKKRLVAVLSLSDTLSRNALPSGTGLKIVDGSVKDTRVAGIREGLSSRLPPYMVPSIWLCVDAVPMLPSGKMDRKCVVSWVEDMSFDLDQDEVSEEELTRPATEKEDQLRLIWSHVLNLPLNKVGLDRSFLSLTPRTTYRATPLSGPVNSIYA</sequence>
<dbReference type="PANTHER" id="PTHR45527:SF12">
    <property type="entry name" value="NONRIBOSOMAL PEPTIDE SYNTHETASE IVOA"/>
    <property type="match status" value="1"/>
</dbReference>
<proteinExistence type="predicted"/>